<dbReference type="GO" id="GO:0000307">
    <property type="term" value="C:cyclin-dependent protein kinase holoenzyme complex"/>
    <property type="evidence" value="ECO:0007669"/>
    <property type="project" value="TreeGrafter"/>
</dbReference>
<dbReference type="GO" id="GO:0005737">
    <property type="term" value="C:cytoplasm"/>
    <property type="evidence" value="ECO:0007669"/>
    <property type="project" value="UniProtKB-SubCell"/>
</dbReference>
<dbReference type="GO" id="GO:0010389">
    <property type="term" value="P:regulation of G2/M transition of mitotic cell cycle"/>
    <property type="evidence" value="ECO:0007669"/>
    <property type="project" value="TreeGrafter"/>
</dbReference>
<keyword evidence="6" id="KW-0597">Phosphoprotein</keyword>
<dbReference type="Gene3D" id="3.30.200.20">
    <property type="entry name" value="Phosphorylase Kinase, domain 1"/>
    <property type="match status" value="1"/>
</dbReference>
<evidence type="ECO:0000256" key="4">
    <source>
        <dbReference type="ARBA" id="ARBA00022490"/>
    </source>
</evidence>
<evidence type="ECO:0000256" key="3">
    <source>
        <dbReference type="ARBA" id="ARBA00012425"/>
    </source>
</evidence>
<dbReference type="InterPro" id="IPR000719">
    <property type="entry name" value="Prot_kinase_dom"/>
</dbReference>
<dbReference type="PROSITE" id="PS00107">
    <property type="entry name" value="PROTEIN_KINASE_ATP"/>
    <property type="match status" value="1"/>
</dbReference>
<dbReference type="OrthoDB" id="1732493at2759"/>
<keyword evidence="10" id="KW-0418">Kinase</keyword>
<keyword evidence="20" id="KW-1185">Reference proteome</keyword>
<dbReference type="SMART" id="SM00220">
    <property type="entry name" value="S_TKc"/>
    <property type="match status" value="1"/>
</dbReference>
<dbReference type="SUPFAM" id="SSF56112">
    <property type="entry name" value="Protein kinase-like (PK-like)"/>
    <property type="match status" value="1"/>
</dbReference>
<evidence type="ECO:0000256" key="9">
    <source>
        <dbReference type="ARBA" id="ARBA00022741"/>
    </source>
</evidence>
<keyword evidence="5 16" id="KW-0723">Serine/threonine-protein kinase</keyword>
<sequence length="361" mass="41155">MPRPKKTARQTVSRSESSSMLNLRQNPSGIIQDTAENYEEVSLIGTGAYGTVYKARDLANEGQFVALKKIRVPLTEEGVPLGTLREIALLRHLESFEHPNVVRLLDICHGPRLAEEQQLILYLVFEHVDQDLATYLEKCPRPGLPQEKIREIFYQILSSIDFLHCNRIVHRDLKPQNILITNTGLVKVADFGLARIFENQVPVTSVVVTLWYRAPEVLLQSSYATAVDLWSSGCIFAELYRRKPLFRGQSEVDQLRKIFDIMGCPEESQWPEVSMPWVSFKNYKKQPLGAVVPEITEEGLDLLQKLFIFDPLQRISAKDAMNHNYFKDFELQKPLYKAKKRKSSRISLGSEPGTSAIAPKK</sequence>
<evidence type="ECO:0000256" key="14">
    <source>
        <dbReference type="ARBA" id="ARBA00048367"/>
    </source>
</evidence>
<dbReference type="Proteomes" id="UP000887013">
    <property type="component" value="Unassembled WGS sequence"/>
</dbReference>
<keyword evidence="12" id="KW-0131">Cell cycle</keyword>
<feature type="domain" description="Protein kinase" evidence="18">
    <location>
        <begin position="38"/>
        <end position="326"/>
    </location>
</feature>
<feature type="binding site" evidence="15">
    <location>
        <position position="68"/>
    </location>
    <ligand>
        <name>ATP</name>
        <dbReference type="ChEBI" id="CHEBI:30616"/>
    </ligand>
</feature>
<evidence type="ECO:0000256" key="12">
    <source>
        <dbReference type="ARBA" id="ARBA00023306"/>
    </source>
</evidence>
<evidence type="ECO:0000256" key="16">
    <source>
        <dbReference type="RuleBase" id="RU000304"/>
    </source>
</evidence>
<dbReference type="CDD" id="cd07838">
    <property type="entry name" value="STKc_CDK4_6_like"/>
    <property type="match status" value="1"/>
</dbReference>
<comment type="similarity">
    <text evidence="2">Belongs to the protein kinase superfamily. CMGC Ser/Thr protein kinase family. CDC2/CDKX subfamily.</text>
</comment>
<dbReference type="PANTHER" id="PTHR24056:SF472">
    <property type="entry name" value="CYCLIN-DEPENDENT KINASE 4, ISOFORM A"/>
    <property type="match status" value="1"/>
</dbReference>
<dbReference type="GO" id="GO:0000082">
    <property type="term" value="P:G1/S transition of mitotic cell cycle"/>
    <property type="evidence" value="ECO:0007669"/>
    <property type="project" value="TreeGrafter"/>
</dbReference>
<keyword evidence="11 15" id="KW-0067">ATP-binding</keyword>
<dbReference type="InterPro" id="IPR011009">
    <property type="entry name" value="Kinase-like_dom_sf"/>
</dbReference>
<dbReference type="GO" id="GO:0051301">
    <property type="term" value="P:cell division"/>
    <property type="evidence" value="ECO:0007669"/>
    <property type="project" value="UniProtKB-KW"/>
</dbReference>
<dbReference type="PANTHER" id="PTHR24056">
    <property type="entry name" value="CELL DIVISION PROTEIN KINASE"/>
    <property type="match status" value="1"/>
</dbReference>
<keyword evidence="4" id="KW-0963">Cytoplasm</keyword>
<comment type="catalytic activity">
    <reaction evidence="13">
        <text>L-threonyl-[protein] + ATP = O-phospho-L-threonyl-[protein] + ADP + H(+)</text>
        <dbReference type="Rhea" id="RHEA:46608"/>
        <dbReference type="Rhea" id="RHEA-COMP:11060"/>
        <dbReference type="Rhea" id="RHEA-COMP:11605"/>
        <dbReference type="ChEBI" id="CHEBI:15378"/>
        <dbReference type="ChEBI" id="CHEBI:30013"/>
        <dbReference type="ChEBI" id="CHEBI:30616"/>
        <dbReference type="ChEBI" id="CHEBI:61977"/>
        <dbReference type="ChEBI" id="CHEBI:456216"/>
        <dbReference type="EC" id="2.7.11.22"/>
    </reaction>
</comment>
<name>A0A8X6NF57_NEPPI</name>
<evidence type="ECO:0000259" key="18">
    <source>
        <dbReference type="PROSITE" id="PS50011"/>
    </source>
</evidence>
<accession>A0A8X6NF57</accession>
<dbReference type="PROSITE" id="PS00108">
    <property type="entry name" value="PROTEIN_KINASE_ST"/>
    <property type="match status" value="1"/>
</dbReference>
<dbReference type="GO" id="GO:0030332">
    <property type="term" value="F:cyclin binding"/>
    <property type="evidence" value="ECO:0007669"/>
    <property type="project" value="TreeGrafter"/>
</dbReference>
<feature type="region of interest" description="Disordered" evidence="17">
    <location>
        <begin position="1"/>
        <end position="26"/>
    </location>
</feature>
<evidence type="ECO:0000256" key="7">
    <source>
        <dbReference type="ARBA" id="ARBA00022618"/>
    </source>
</evidence>
<keyword evidence="8" id="KW-0808">Transferase</keyword>
<dbReference type="PROSITE" id="PS50011">
    <property type="entry name" value="PROTEIN_KINASE_DOM"/>
    <property type="match status" value="1"/>
</dbReference>
<dbReference type="GO" id="GO:0004693">
    <property type="term" value="F:cyclin-dependent protein serine/threonine kinase activity"/>
    <property type="evidence" value="ECO:0007669"/>
    <property type="project" value="UniProtKB-EC"/>
</dbReference>
<dbReference type="FunFam" id="1.10.510.10:FF:000205">
    <property type="entry name" value="Cyclin-dependent kinase 6"/>
    <property type="match status" value="1"/>
</dbReference>
<keyword evidence="7" id="KW-0132">Cell division</keyword>
<dbReference type="EMBL" id="BMAW01103648">
    <property type="protein sequence ID" value="GFT10162.1"/>
    <property type="molecule type" value="Genomic_DNA"/>
</dbReference>
<comment type="subcellular location">
    <subcellularLocation>
        <location evidence="1">Cytoplasm</location>
    </subcellularLocation>
</comment>
<evidence type="ECO:0000256" key="17">
    <source>
        <dbReference type="SAM" id="MobiDB-lite"/>
    </source>
</evidence>
<dbReference type="FunFam" id="3.30.200.20:FF:000124">
    <property type="entry name" value="Cyclin-dependent kinase 4"/>
    <property type="match status" value="1"/>
</dbReference>
<evidence type="ECO:0000256" key="8">
    <source>
        <dbReference type="ARBA" id="ARBA00022679"/>
    </source>
</evidence>
<dbReference type="Gene3D" id="1.10.510.10">
    <property type="entry name" value="Transferase(Phosphotransferase) domain 1"/>
    <property type="match status" value="1"/>
</dbReference>
<evidence type="ECO:0000256" key="2">
    <source>
        <dbReference type="ARBA" id="ARBA00006485"/>
    </source>
</evidence>
<feature type="compositionally biased region" description="Polar residues" evidence="17">
    <location>
        <begin position="9"/>
        <end position="26"/>
    </location>
</feature>
<dbReference type="EC" id="2.7.11.22" evidence="3"/>
<keyword evidence="9 15" id="KW-0547">Nucleotide-binding</keyword>
<feature type="region of interest" description="Disordered" evidence="17">
    <location>
        <begin position="341"/>
        <end position="361"/>
    </location>
</feature>
<dbReference type="InterPro" id="IPR050108">
    <property type="entry name" value="CDK"/>
</dbReference>
<evidence type="ECO:0000256" key="6">
    <source>
        <dbReference type="ARBA" id="ARBA00022553"/>
    </source>
</evidence>
<evidence type="ECO:0000256" key="1">
    <source>
        <dbReference type="ARBA" id="ARBA00004496"/>
    </source>
</evidence>
<dbReference type="GO" id="GO:0010468">
    <property type="term" value="P:regulation of gene expression"/>
    <property type="evidence" value="ECO:0007669"/>
    <property type="project" value="TreeGrafter"/>
</dbReference>
<evidence type="ECO:0000313" key="19">
    <source>
        <dbReference type="EMBL" id="GFT10162.1"/>
    </source>
</evidence>
<dbReference type="GO" id="GO:0007165">
    <property type="term" value="P:signal transduction"/>
    <property type="evidence" value="ECO:0007669"/>
    <property type="project" value="TreeGrafter"/>
</dbReference>
<gene>
    <name evidence="19" type="primary">Cdk6</name>
    <name evidence="19" type="ORF">NPIL_149231</name>
</gene>
<comment type="caution">
    <text evidence="19">The sequence shown here is derived from an EMBL/GenBank/DDBJ whole genome shotgun (WGS) entry which is preliminary data.</text>
</comment>
<protein>
    <recommendedName>
        <fullName evidence="3">cyclin-dependent kinase</fullName>
        <ecNumber evidence="3">2.7.11.22</ecNumber>
    </recommendedName>
</protein>
<organism evidence="19 20">
    <name type="scientific">Nephila pilipes</name>
    <name type="common">Giant wood spider</name>
    <name type="synonym">Nephila maculata</name>
    <dbReference type="NCBI Taxonomy" id="299642"/>
    <lineage>
        <taxon>Eukaryota</taxon>
        <taxon>Metazoa</taxon>
        <taxon>Ecdysozoa</taxon>
        <taxon>Arthropoda</taxon>
        <taxon>Chelicerata</taxon>
        <taxon>Arachnida</taxon>
        <taxon>Araneae</taxon>
        <taxon>Araneomorphae</taxon>
        <taxon>Entelegynae</taxon>
        <taxon>Araneoidea</taxon>
        <taxon>Nephilidae</taxon>
        <taxon>Nephila</taxon>
    </lineage>
</organism>
<evidence type="ECO:0000256" key="13">
    <source>
        <dbReference type="ARBA" id="ARBA00047811"/>
    </source>
</evidence>
<evidence type="ECO:0000256" key="11">
    <source>
        <dbReference type="ARBA" id="ARBA00022840"/>
    </source>
</evidence>
<dbReference type="InterPro" id="IPR017441">
    <property type="entry name" value="Protein_kinase_ATP_BS"/>
</dbReference>
<dbReference type="Pfam" id="PF00069">
    <property type="entry name" value="Pkinase"/>
    <property type="match status" value="1"/>
</dbReference>
<dbReference type="GO" id="GO:0005634">
    <property type="term" value="C:nucleus"/>
    <property type="evidence" value="ECO:0007669"/>
    <property type="project" value="TreeGrafter"/>
</dbReference>
<dbReference type="GO" id="GO:0005524">
    <property type="term" value="F:ATP binding"/>
    <property type="evidence" value="ECO:0007669"/>
    <property type="project" value="UniProtKB-UniRule"/>
</dbReference>
<comment type="catalytic activity">
    <reaction evidence="14">
        <text>L-seryl-[protein] + ATP = O-phospho-L-seryl-[protein] + ADP + H(+)</text>
        <dbReference type="Rhea" id="RHEA:17989"/>
        <dbReference type="Rhea" id="RHEA-COMP:9863"/>
        <dbReference type="Rhea" id="RHEA-COMP:11604"/>
        <dbReference type="ChEBI" id="CHEBI:15378"/>
        <dbReference type="ChEBI" id="CHEBI:29999"/>
        <dbReference type="ChEBI" id="CHEBI:30616"/>
        <dbReference type="ChEBI" id="CHEBI:83421"/>
        <dbReference type="ChEBI" id="CHEBI:456216"/>
        <dbReference type="EC" id="2.7.11.22"/>
    </reaction>
</comment>
<proteinExistence type="inferred from homology"/>
<evidence type="ECO:0000256" key="5">
    <source>
        <dbReference type="ARBA" id="ARBA00022527"/>
    </source>
</evidence>
<dbReference type="AlphaFoldDB" id="A0A8X6NF57"/>
<reference evidence="19" key="1">
    <citation type="submission" date="2020-08" db="EMBL/GenBank/DDBJ databases">
        <title>Multicomponent nature underlies the extraordinary mechanical properties of spider dragline silk.</title>
        <authorList>
            <person name="Kono N."/>
            <person name="Nakamura H."/>
            <person name="Mori M."/>
            <person name="Yoshida Y."/>
            <person name="Ohtoshi R."/>
            <person name="Malay A.D."/>
            <person name="Moran D.A.P."/>
            <person name="Tomita M."/>
            <person name="Numata K."/>
            <person name="Arakawa K."/>
        </authorList>
    </citation>
    <scope>NUCLEOTIDE SEQUENCE</scope>
</reference>
<evidence type="ECO:0000313" key="20">
    <source>
        <dbReference type="Proteomes" id="UP000887013"/>
    </source>
</evidence>
<evidence type="ECO:0000256" key="10">
    <source>
        <dbReference type="ARBA" id="ARBA00022777"/>
    </source>
</evidence>
<evidence type="ECO:0000256" key="15">
    <source>
        <dbReference type="PROSITE-ProRule" id="PRU10141"/>
    </source>
</evidence>
<dbReference type="InterPro" id="IPR008271">
    <property type="entry name" value="Ser/Thr_kinase_AS"/>
</dbReference>